<name>A0A183GDA3_HELPZ</name>
<accession>A0A183GDA3</accession>
<dbReference type="EMBL" id="UZAH01031958">
    <property type="protein sequence ID" value="VDP18799.1"/>
    <property type="molecule type" value="Genomic_DNA"/>
</dbReference>
<proteinExistence type="predicted"/>
<evidence type="ECO:0000313" key="3">
    <source>
        <dbReference type="WBParaSite" id="HPBE_0002021001-mRNA-1"/>
    </source>
</evidence>
<evidence type="ECO:0000313" key="1">
    <source>
        <dbReference type="EMBL" id="VDP18799.1"/>
    </source>
</evidence>
<dbReference type="AlphaFoldDB" id="A0A183GDA3"/>
<reference evidence="3" key="2">
    <citation type="submission" date="2019-09" db="UniProtKB">
        <authorList>
            <consortium name="WormBaseParasite"/>
        </authorList>
    </citation>
    <scope>IDENTIFICATION</scope>
</reference>
<sequence>MPFHQKSAGPVSKKLSEPVLETAYVVEGNTAHMARQGVEKVEIAFDFSDFSFLERIIFVKAADKKGGDQLLNKSWLLHLTGKGAEEWHCCLRVNL</sequence>
<accession>A0A3P8F3Y5</accession>
<dbReference type="Proteomes" id="UP000050761">
    <property type="component" value="Unassembled WGS sequence"/>
</dbReference>
<organism evidence="2 3">
    <name type="scientific">Heligmosomoides polygyrus</name>
    <name type="common">Parasitic roundworm</name>
    <dbReference type="NCBI Taxonomy" id="6339"/>
    <lineage>
        <taxon>Eukaryota</taxon>
        <taxon>Metazoa</taxon>
        <taxon>Ecdysozoa</taxon>
        <taxon>Nematoda</taxon>
        <taxon>Chromadorea</taxon>
        <taxon>Rhabditida</taxon>
        <taxon>Rhabditina</taxon>
        <taxon>Rhabditomorpha</taxon>
        <taxon>Strongyloidea</taxon>
        <taxon>Heligmosomidae</taxon>
        <taxon>Heligmosomoides</taxon>
    </lineage>
</organism>
<evidence type="ECO:0000313" key="2">
    <source>
        <dbReference type="Proteomes" id="UP000050761"/>
    </source>
</evidence>
<keyword evidence="2" id="KW-1185">Reference proteome</keyword>
<dbReference type="WBParaSite" id="HPBE_0002021001-mRNA-1">
    <property type="protein sequence ID" value="HPBE_0002021001-mRNA-1"/>
    <property type="gene ID" value="HPBE_0002021001"/>
</dbReference>
<protein>
    <submittedName>
        <fullName evidence="3">PLAT domain-containing protein</fullName>
    </submittedName>
</protein>
<gene>
    <name evidence="1" type="ORF">HPBE_LOCUS20209</name>
</gene>
<reference evidence="1 2" key="1">
    <citation type="submission" date="2018-11" db="EMBL/GenBank/DDBJ databases">
        <authorList>
            <consortium name="Pathogen Informatics"/>
        </authorList>
    </citation>
    <scope>NUCLEOTIDE SEQUENCE [LARGE SCALE GENOMIC DNA]</scope>
</reference>